<evidence type="ECO:0000313" key="1">
    <source>
        <dbReference type="EMBL" id="CAA9397881.1"/>
    </source>
</evidence>
<proteinExistence type="predicted"/>
<name>A0A6J4NX68_9ACTN</name>
<dbReference type="SUPFAM" id="SSF52540">
    <property type="entry name" value="P-loop containing nucleoside triphosphate hydrolases"/>
    <property type="match status" value="1"/>
</dbReference>
<accession>A0A6J4NX68</accession>
<keyword evidence="1" id="KW-0067">ATP-binding</keyword>
<dbReference type="Gene3D" id="3.40.50.300">
    <property type="entry name" value="P-loop containing nucleotide triphosphate hydrolases"/>
    <property type="match status" value="1"/>
</dbReference>
<dbReference type="InterPro" id="IPR027417">
    <property type="entry name" value="P-loop_NTPase"/>
</dbReference>
<keyword evidence="1" id="KW-0547">Nucleotide-binding</keyword>
<dbReference type="GO" id="GO:0005524">
    <property type="term" value="F:ATP binding"/>
    <property type="evidence" value="ECO:0007669"/>
    <property type="project" value="UniProtKB-KW"/>
</dbReference>
<dbReference type="AlphaFoldDB" id="A0A6J4NX68"/>
<dbReference type="EMBL" id="CADCUP010000132">
    <property type="protein sequence ID" value="CAA9397881.1"/>
    <property type="molecule type" value="Genomic_DNA"/>
</dbReference>
<sequence length="223" mass="24300">MVGHNVPVREREVPGEPLGHPVRRVIVLAGPSGAGKSRLAERTGLPVLRLDDYYKDGDDPTLPHIEGGAIAGMVDWDHPGSWLPDDAVAALEALCRDGVASVPIYDIAGNGRHGEHRLELGDARFVVAEGIFAAEIVPACAERGLLAAAYCVRQHPLVTFWRRLTRDLREHRKPPLVLVRRGLALLRDQRRVVEHAVSLGARPVTPHQAYAEIGALRGAALHR</sequence>
<reference evidence="1" key="1">
    <citation type="submission" date="2020-02" db="EMBL/GenBank/DDBJ databases">
        <authorList>
            <person name="Meier V. D."/>
        </authorList>
    </citation>
    <scope>NUCLEOTIDE SEQUENCE</scope>
    <source>
        <strain evidence="1">AVDCRST_MAG06</strain>
    </source>
</reference>
<organism evidence="1">
    <name type="scientific">uncultured Nocardioides sp</name>
    <dbReference type="NCBI Taxonomy" id="198441"/>
    <lineage>
        <taxon>Bacteria</taxon>
        <taxon>Bacillati</taxon>
        <taxon>Actinomycetota</taxon>
        <taxon>Actinomycetes</taxon>
        <taxon>Propionibacteriales</taxon>
        <taxon>Nocardioidaceae</taxon>
        <taxon>Nocardioides</taxon>
        <taxon>environmental samples</taxon>
    </lineage>
</organism>
<protein>
    <submittedName>
        <fullName evidence="1">ATP-binding protein</fullName>
    </submittedName>
</protein>
<gene>
    <name evidence="1" type="ORF">AVDCRST_MAG06-2008</name>
</gene>